<protein>
    <submittedName>
        <fullName evidence="2">Cytokinin glycosidase</fullName>
    </submittedName>
</protein>
<dbReference type="GO" id="GO:0016798">
    <property type="term" value="F:hydrolase activity, acting on glycosyl bonds"/>
    <property type="evidence" value="ECO:0007669"/>
    <property type="project" value="UniProtKB-KW"/>
</dbReference>
<dbReference type="Proteomes" id="UP000237105">
    <property type="component" value="Unassembled WGS sequence"/>
</dbReference>
<reference evidence="3" key="1">
    <citation type="submission" date="2016-06" db="EMBL/GenBank/DDBJ databases">
        <title>Parallel loss of symbiosis genes in relatives of nitrogen-fixing non-legume Parasponia.</title>
        <authorList>
            <person name="Van Velzen R."/>
            <person name="Holmer R."/>
            <person name="Bu F."/>
            <person name="Rutten L."/>
            <person name="Van Zeijl A."/>
            <person name="Liu W."/>
            <person name="Santuari L."/>
            <person name="Cao Q."/>
            <person name="Sharma T."/>
            <person name="Shen D."/>
            <person name="Roswanjaya Y."/>
            <person name="Wardhani T."/>
            <person name="Kalhor M.S."/>
            <person name="Jansen J."/>
            <person name="Van den Hoogen J."/>
            <person name="Gungor B."/>
            <person name="Hartog M."/>
            <person name="Hontelez J."/>
            <person name="Verver J."/>
            <person name="Yang W.-C."/>
            <person name="Schijlen E."/>
            <person name="Repin R."/>
            <person name="Schilthuizen M."/>
            <person name="Schranz E."/>
            <person name="Heidstra R."/>
            <person name="Miyata K."/>
            <person name="Fedorova E."/>
            <person name="Kohlen W."/>
            <person name="Bisseling T."/>
            <person name="Smit S."/>
            <person name="Geurts R."/>
        </authorList>
    </citation>
    <scope>NUCLEOTIDE SEQUENCE [LARGE SCALE GENOMIC DNA]</scope>
    <source>
        <strain evidence="3">cv. WU1-14</strain>
    </source>
</reference>
<feature type="domain" description="Cytokinin glycosidase" evidence="1">
    <location>
        <begin position="3"/>
        <end position="75"/>
    </location>
</feature>
<proteinExistence type="predicted"/>
<dbReference type="EMBL" id="JXTB01000642">
    <property type="protein sequence ID" value="PON34799.1"/>
    <property type="molecule type" value="Genomic_DNA"/>
</dbReference>
<sequence>MNVSLGTMMEVQNSCSGGWYQERSDIECFIAIIPNEDFSYECFGVATCDDKEELCELFCKETKVLIPYDILAIGKVLFG</sequence>
<evidence type="ECO:0000313" key="2">
    <source>
        <dbReference type="EMBL" id="PON34799.1"/>
    </source>
</evidence>
<keyword evidence="3" id="KW-1185">Reference proteome</keyword>
<evidence type="ECO:0000313" key="3">
    <source>
        <dbReference type="Proteomes" id="UP000237105"/>
    </source>
</evidence>
<comment type="caution">
    <text evidence="2">The sequence shown here is derived from an EMBL/GenBank/DDBJ whole genome shotgun (WGS) entry which is preliminary data.</text>
</comment>
<dbReference type="InterPro" id="IPR006064">
    <property type="entry name" value="Glycosidase"/>
</dbReference>
<name>A0A2P5AE42_PARAD</name>
<keyword evidence="2" id="KW-0378">Hydrolase</keyword>
<dbReference type="AlphaFoldDB" id="A0A2P5AE42"/>
<accession>A0A2P5AE42</accession>
<gene>
    <name evidence="2" type="ORF">PanWU01x14_341460</name>
</gene>
<evidence type="ECO:0000259" key="1">
    <source>
        <dbReference type="Pfam" id="PF02027"/>
    </source>
</evidence>
<keyword evidence="2" id="KW-0326">Glycosidase</keyword>
<organism evidence="2 3">
    <name type="scientific">Parasponia andersonii</name>
    <name type="common">Sponia andersonii</name>
    <dbReference type="NCBI Taxonomy" id="3476"/>
    <lineage>
        <taxon>Eukaryota</taxon>
        <taxon>Viridiplantae</taxon>
        <taxon>Streptophyta</taxon>
        <taxon>Embryophyta</taxon>
        <taxon>Tracheophyta</taxon>
        <taxon>Spermatophyta</taxon>
        <taxon>Magnoliopsida</taxon>
        <taxon>eudicotyledons</taxon>
        <taxon>Gunneridae</taxon>
        <taxon>Pentapetalae</taxon>
        <taxon>rosids</taxon>
        <taxon>fabids</taxon>
        <taxon>Rosales</taxon>
        <taxon>Cannabaceae</taxon>
        <taxon>Parasponia</taxon>
    </lineage>
</organism>
<dbReference type="Pfam" id="PF02027">
    <property type="entry name" value="RolB_RolC"/>
    <property type="match status" value="1"/>
</dbReference>